<evidence type="ECO:0000313" key="1">
    <source>
        <dbReference type="EMBL" id="RVW85059.1"/>
    </source>
</evidence>
<gene>
    <name evidence="1" type="ORF">CK203_037701</name>
</gene>
<sequence>MVSSAVKAEEDLENIKPRIGGQKIVKRCMRDTMFVGRTSHQFLARLPVDQREAPHHLPDFRDIGGWKFSI</sequence>
<evidence type="ECO:0000313" key="2">
    <source>
        <dbReference type="Proteomes" id="UP000288805"/>
    </source>
</evidence>
<proteinExistence type="predicted"/>
<protein>
    <submittedName>
        <fullName evidence="1">Uncharacterized protein</fullName>
    </submittedName>
</protein>
<organism evidence="1 2">
    <name type="scientific">Vitis vinifera</name>
    <name type="common">Grape</name>
    <dbReference type="NCBI Taxonomy" id="29760"/>
    <lineage>
        <taxon>Eukaryota</taxon>
        <taxon>Viridiplantae</taxon>
        <taxon>Streptophyta</taxon>
        <taxon>Embryophyta</taxon>
        <taxon>Tracheophyta</taxon>
        <taxon>Spermatophyta</taxon>
        <taxon>Magnoliopsida</taxon>
        <taxon>eudicotyledons</taxon>
        <taxon>Gunneridae</taxon>
        <taxon>Pentapetalae</taxon>
        <taxon>rosids</taxon>
        <taxon>Vitales</taxon>
        <taxon>Vitaceae</taxon>
        <taxon>Viteae</taxon>
        <taxon>Vitis</taxon>
    </lineage>
</organism>
<accession>A0A438HKX6</accession>
<reference evidence="1 2" key="1">
    <citation type="journal article" date="2018" name="PLoS Genet.">
        <title>Population sequencing reveals clonal diversity and ancestral inbreeding in the grapevine cultivar Chardonnay.</title>
        <authorList>
            <person name="Roach M.J."/>
            <person name="Johnson D.L."/>
            <person name="Bohlmann J."/>
            <person name="van Vuuren H.J."/>
            <person name="Jones S.J."/>
            <person name="Pretorius I.S."/>
            <person name="Schmidt S.A."/>
            <person name="Borneman A.R."/>
        </authorList>
    </citation>
    <scope>NUCLEOTIDE SEQUENCE [LARGE SCALE GENOMIC DNA]</scope>
    <source>
        <strain evidence="2">cv. Chardonnay</strain>
        <tissue evidence="1">Leaf</tissue>
    </source>
</reference>
<name>A0A438HKX6_VITVI</name>
<dbReference type="Proteomes" id="UP000288805">
    <property type="component" value="Unassembled WGS sequence"/>
</dbReference>
<comment type="caution">
    <text evidence="1">The sequence shown here is derived from an EMBL/GenBank/DDBJ whole genome shotgun (WGS) entry which is preliminary data.</text>
</comment>
<dbReference type="AlphaFoldDB" id="A0A438HKX6"/>
<dbReference type="EMBL" id="QGNW01000208">
    <property type="protein sequence ID" value="RVW85059.1"/>
    <property type="molecule type" value="Genomic_DNA"/>
</dbReference>